<dbReference type="Pfam" id="PF20684">
    <property type="entry name" value="Fung_rhodopsin"/>
    <property type="match status" value="1"/>
</dbReference>
<dbReference type="PROSITE" id="PS00624">
    <property type="entry name" value="GMC_OXRED_2"/>
    <property type="match status" value="1"/>
</dbReference>
<keyword evidence="2" id="KW-0285">Flavoprotein</keyword>
<dbReference type="PANTHER" id="PTHR11552:SF123">
    <property type="entry name" value="GMC OXIDOREDUCTASE (AFU_ORTHOLOGUE AFUA_2G01770)-RELATED"/>
    <property type="match status" value="1"/>
</dbReference>
<evidence type="ECO:0000313" key="7">
    <source>
        <dbReference type="Proteomes" id="UP000247810"/>
    </source>
</evidence>
<organism evidence="6 7">
    <name type="scientific">Aspergillus ellipticus CBS 707.79</name>
    <dbReference type="NCBI Taxonomy" id="1448320"/>
    <lineage>
        <taxon>Eukaryota</taxon>
        <taxon>Fungi</taxon>
        <taxon>Dikarya</taxon>
        <taxon>Ascomycota</taxon>
        <taxon>Pezizomycotina</taxon>
        <taxon>Eurotiomycetes</taxon>
        <taxon>Eurotiomycetidae</taxon>
        <taxon>Eurotiales</taxon>
        <taxon>Aspergillaceae</taxon>
        <taxon>Aspergillus</taxon>
        <taxon>Aspergillus subgen. Circumdati</taxon>
    </lineage>
</organism>
<dbReference type="Gene3D" id="3.50.50.60">
    <property type="entry name" value="FAD/NAD(P)-binding domain"/>
    <property type="match status" value="1"/>
</dbReference>
<proteinExistence type="inferred from homology"/>
<feature type="transmembrane region" description="Helical" evidence="3">
    <location>
        <begin position="135"/>
        <end position="160"/>
    </location>
</feature>
<sequence length="854" mass="93705">MEYIRRDAVDKRSPLSHDGKDVAITLAVSLFLATLAMGFRLWMSRTRKQTWRMPEYMALASLLMFYSYAAANYLILTVGHAGYPMSHTPHWRLTFTLKCIYYLRMAYATGLGLVKCSILVIFLAVCGASSKATRLAIWITMALCISWSLVATLMGLLSCLPLRYNWDLHRLDGHCVNQNVAFSAISAIDAATTVAIILIPLSRTVGKKMTRSQTLMLVCSLIMGVFIVAITVFRTVVIAKVDFDHINETSKMLPIWTTVEWTIAIMAANTPGLWPLIDCLTFNDPFVSVENGLYERPSYNLSSHLRQYDYIIVGGGTAGCVLASRLKEGNPSLSILLVEAGSDASNHPLVSEGSKASLLLGSEIDWNYSTAPQEYLNGRVVTNHAGKALGGSSAINSGGWMRGSKEDYDLWARLVGDPRWSYQGLLPYFRKIEHHFDPHGDPEVHGFGGPFKTESVTSSGRKYPLRQSVRDAWGAAGVAYVHDMNSGAPDGLFEMVENRIRGMRQMSCSVYPLDVDIMTETLVRRVIVEERDGKKIAIGIELAGEGQRQIMASREVIVSAGAYRTPQLLMLSGIGPSDHLRNHGIDVILDSPDVGRHFQDHVFVSQWWKLKNPERGLALGSPALTDPACFRGNPIDFVALQPVPLDGLRGALSKDDPNSNPDEHPLVASQRGHVETFTVYVALNPQNPTIAMDGTHITTGVACMLPTSRGSVQLVNRDLRSAPRIDPNYCSTETDRYILREGLRKVREVLCDTPAGQEFIASETVEDGAQPLGPDTDDETIDGLIRRRAMTLYHPAGSASMGKVVDGDLRVKGVDGLRVVDASVIPTPLGTHIQMCVYALAEQAADIILGVGNI</sequence>
<dbReference type="InterPro" id="IPR049326">
    <property type="entry name" value="Rhodopsin_dom_fungi"/>
</dbReference>
<dbReference type="Gene3D" id="3.30.560.10">
    <property type="entry name" value="Glucose Oxidase, domain 3"/>
    <property type="match status" value="1"/>
</dbReference>
<dbReference type="PANTHER" id="PTHR11552">
    <property type="entry name" value="GLUCOSE-METHANOL-CHOLINE GMC OXIDOREDUCTASE"/>
    <property type="match status" value="1"/>
</dbReference>
<dbReference type="GO" id="GO:0050660">
    <property type="term" value="F:flavin adenine dinucleotide binding"/>
    <property type="evidence" value="ECO:0007669"/>
    <property type="project" value="InterPro"/>
</dbReference>
<protein>
    <submittedName>
        <fullName evidence="6">Glucose dehydrogenase</fullName>
    </submittedName>
</protein>
<feature type="domain" description="Glucose-methanol-choline oxidoreductase N-terminal" evidence="5">
    <location>
        <begin position="561"/>
        <end position="575"/>
    </location>
</feature>
<dbReference type="OrthoDB" id="269227at2759"/>
<evidence type="ECO:0000313" key="6">
    <source>
        <dbReference type="EMBL" id="PYH91447.1"/>
    </source>
</evidence>
<dbReference type="SUPFAM" id="SSF54373">
    <property type="entry name" value="FAD-linked reductases, C-terminal domain"/>
    <property type="match status" value="1"/>
</dbReference>
<dbReference type="SUPFAM" id="SSF51905">
    <property type="entry name" value="FAD/NAD(P)-binding domain"/>
    <property type="match status" value="1"/>
</dbReference>
<dbReference type="InterPro" id="IPR007867">
    <property type="entry name" value="GMC_OxRtase_C"/>
</dbReference>
<dbReference type="PROSITE" id="PS00623">
    <property type="entry name" value="GMC_OXRED_1"/>
    <property type="match status" value="1"/>
</dbReference>
<dbReference type="InterPro" id="IPR012132">
    <property type="entry name" value="GMC_OxRdtase"/>
</dbReference>
<keyword evidence="2" id="KW-0274">FAD</keyword>
<dbReference type="EMBL" id="KZ825945">
    <property type="protein sequence ID" value="PYH91447.1"/>
    <property type="molecule type" value="Genomic_DNA"/>
</dbReference>
<feature type="transmembrane region" description="Helical" evidence="3">
    <location>
        <begin position="105"/>
        <end position="128"/>
    </location>
</feature>
<dbReference type="InterPro" id="IPR000172">
    <property type="entry name" value="GMC_OxRdtase_N"/>
</dbReference>
<feature type="domain" description="Glucose-methanol-choline oxidoreductase N-terminal" evidence="4">
    <location>
        <begin position="386"/>
        <end position="409"/>
    </location>
</feature>
<dbReference type="GO" id="GO:0016614">
    <property type="term" value="F:oxidoreductase activity, acting on CH-OH group of donors"/>
    <property type="evidence" value="ECO:0007669"/>
    <property type="project" value="InterPro"/>
</dbReference>
<keyword evidence="7" id="KW-1185">Reference proteome</keyword>
<name>A0A319DAQ4_9EURO</name>
<comment type="similarity">
    <text evidence="1 2">Belongs to the GMC oxidoreductase family.</text>
</comment>
<gene>
    <name evidence="6" type="ORF">BO71DRAFT_452114</name>
</gene>
<feature type="transmembrane region" description="Helical" evidence="3">
    <location>
        <begin position="180"/>
        <end position="202"/>
    </location>
</feature>
<dbReference type="STRING" id="1448320.A0A319DAQ4"/>
<accession>A0A319DAQ4</accession>
<dbReference type="Pfam" id="PF05199">
    <property type="entry name" value="GMC_oxred_C"/>
    <property type="match status" value="1"/>
</dbReference>
<dbReference type="AlphaFoldDB" id="A0A319DAQ4"/>
<evidence type="ECO:0000259" key="4">
    <source>
        <dbReference type="PROSITE" id="PS00623"/>
    </source>
</evidence>
<feature type="transmembrane region" description="Helical" evidence="3">
    <location>
        <begin position="214"/>
        <end position="233"/>
    </location>
</feature>
<dbReference type="InterPro" id="IPR036188">
    <property type="entry name" value="FAD/NAD-bd_sf"/>
</dbReference>
<dbReference type="VEuPathDB" id="FungiDB:BO71DRAFT_452114"/>
<feature type="transmembrane region" description="Helical" evidence="3">
    <location>
        <begin position="63"/>
        <end position="85"/>
    </location>
</feature>
<keyword evidence="3" id="KW-0472">Membrane</keyword>
<evidence type="ECO:0000256" key="2">
    <source>
        <dbReference type="RuleBase" id="RU003968"/>
    </source>
</evidence>
<evidence type="ECO:0000256" key="1">
    <source>
        <dbReference type="ARBA" id="ARBA00010790"/>
    </source>
</evidence>
<keyword evidence="3" id="KW-0812">Transmembrane</keyword>
<feature type="transmembrane region" description="Helical" evidence="3">
    <location>
        <begin position="22"/>
        <end position="42"/>
    </location>
</feature>
<dbReference type="Proteomes" id="UP000247810">
    <property type="component" value="Unassembled WGS sequence"/>
</dbReference>
<evidence type="ECO:0000256" key="3">
    <source>
        <dbReference type="SAM" id="Phobius"/>
    </source>
</evidence>
<reference evidence="6 7" key="1">
    <citation type="submission" date="2018-02" db="EMBL/GenBank/DDBJ databases">
        <title>The genomes of Aspergillus section Nigri reveals drivers in fungal speciation.</title>
        <authorList>
            <consortium name="DOE Joint Genome Institute"/>
            <person name="Vesth T.C."/>
            <person name="Nybo J."/>
            <person name="Theobald S."/>
            <person name="Brandl J."/>
            <person name="Frisvad J.C."/>
            <person name="Nielsen K.F."/>
            <person name="Lyhne E.K."/>
            <person name="Kogle M.E."/>
            <person name="Kuo A."/>
            <person name="Riley R."/>
            <person name="Clum A."/>
            <person name="Nolan M."/>
            <person name="Lipzen A."/>
            <person name="Salamov A."/>
            <person name="Henrissat B."/>
            <person name="Wiebenga A."/>
            <person name="De vries R.P."/>
            <person name="Grigoriev I.V."/>
            <person name="Mortensen U.H."/>
            <person name="Andersen M.R."/>
            <person name="Baker S.E."/>
        </authorList>
    </citation>
    <scope>NUCLEOTIDE SEQUENCE [LARGE SCALE GENOMIC DNA]</scope>
    <source>
        <strain evidence="6 7">CBS 707.79</strain>
    </source>
</reference>
<dbReference type="Pfam" id="PF00732">
    <property type="entry name" value="GMC_oxred_N"/>
    <property type="match status" value="1"/>
</dbReference>
<keyword evidence="3" id="KW-1133">Transmembrane helix</keyword>
<evidence type="ECO:0000259" key="5">
    <source>
        <dbReference type="PROSITE" id="PS00624"/>
    </source>
</evidence>